<dbReference type="KEGG" id="cti:RALTA_A0846"/>
<dbReference type="AlphaFoldDB" id="B3R3D3"/>
<keyword evidence="1" id="KW-0472">Membrane</keyword>
<keyword evidence="1" id="KW-1133">Transmembrane helix</keyword>
<dbReference type="HOGENOM" id="CLU_3097928_0_0_4"/>
<proteinExistence type="predicted"/>
<accession>B3R3D3</accession>
<dbReference type="EMBL" id="CU633749">
    <property type="protein sequence ID" value="CAQ68815.1"/>
    <property type="molecule type" value="Genomic_DNA"/>
</dbReference>
<evidence type="ECO:0000313" key="3">
    <source>
        <dbReference type="Proteomes" id="UP000001692"/>
    </source>
</evidence>
<sequence>MILILIIGMAAFLYALYRIVIGDEWGGIGIMLCTLWIARALAGPLIDIGGR</sequence>
<name>B3R3D3_CUPTR</name>
<keyword evidence="1" id="KW-0812">Transmembrane</keyword>
<evidence type="ECO:0000256" key="1">
    <source>
        <dbReference type="SAM" id="Phobius"/>
    </source>
</evidence>
<feature type="transmembrane region" description="Helical" evidence="1">
    <location>
        <begin position="28"/>
        <end position="46"/>
    </location>
</feature>
<gene>
    <name evidence="2" type="ordered locus">RALTA_A0846</name>
</gene>
<organism evidence="2 3">
    <name type="scientific">Cupriavidus taiwanensis (strain DSM 17343 / BCRC 17206 / CCUG 44338 / CIP 107171 / LMG 19424 / R1)</name>
    <name type="common">Ralstonia taiwanensis (strain LMG 19424)</name>
    <dbReference type="NCBI Taxonomy" id="977880"/>
    <lineage>
        <taxon>Bacteria</taxon>
        <taxon>Pseudomonadati</taxon>
        <taxon>Pseudomonadota</taxon>
        <taxon>Betaproteobacteria</taxon>
        <taxon>Burkholderiales</taxon>
        <taxon>Burkholderiaceae</taxon>
        <taxon>Cupriavidus</taxon>
    </lineage>
</organism>
<keyword evidence="3" id="KW-1185">Reference proteome</keyword>
<evidence type="ECO:0000313" key="2">
    <source>
        <dbReference type="EMBL" id="CAQ68815.1"/>
    </source>
</evidence>
<reference evidence="2 3" key="1">
    <citation type="journal article" date="2008" name="Genome Res.">
        <title>Genome sequence of the beta-rhizobium Cupriavidus taiwanensis and comparative genomics of rhizobia.</title>
        <authorList>
            <person name="Amadou C."/>
            <person name="Pascal G."/>
            <person name="Mangenot S."/>
            <person name="Glew M."/>
            <person name="Bontemps C."/>
            <person name="Capela D."/>
            <person name="Carrere S."/>
            <person name="Cruveiller S."/>
            <person name="Dossat C."/>
            <person name="Lajus A."/>
            <person name="Marchetti M."/>
            <person name="Poinsot V."/>
            <person name="Rouy Z."/>
            <person name="Servin B."/>
            <person name="Saad M."/>
            <person name="Schenowitz C."/>
            <person name="Barbe V."/>
            <person name="Batut J."/>
            <person name="Medigue C."/>
            <person name="Masson-Boivin C."/>
        </authorList>
    </citation>
    <scope>NUCLEOTIDE SEQUENCE [LARGE SCALE GENOMIC DNA]</scope>
    <source>
        <strain evidence="3">DSM 17343 / BCRC 17206 / CCUG 44338 / CIP 107171 / LMG 19424 / R1</strain>
    </source>
</reference>
<dbReference type="Proteomes" id="UP000001692">
    <property type="component" value="Chromosome 1"/>
</dbReference>
<protein>
    <submittedName>
        <fullName evidence="2">Uncharacterized protein</fullName>
    </submittedName>
</protein>